<dbReference type="Gene3D" id="3.40.50.2020">
    <property type="match status" value="1"/>
</dbReference>
<dbReference type="InterPro" id="IPR007815">
    <property type="entry name" value="Emycin_Estase"/>
</dbReference>
<evidence type="ECO:0000259" key="1">
    <source>
        <dbReference type="Pfam" id="PF00156"/>
    </source>
</evidence>
<proteinExistence type="predicted"/>
<dbReference type="InterPro" id="IPR052036">
    <property type="entry name" value="Hydrolase/PRTase-associated"/>
</dbReference>
<dbReference type="Proteomes" id="UP000253094">
    <property type="component" value="Unassembled WGS sequence"/>
</dbReference>
<dbReference type="OrthoDB" id="9810066at2"/>
<dbReference type="Gene3D" id="3.30.1870.10">
    <property type="entry name" value="EreA-like, domain 2"/>
    <property type="match status" value="1"/>
</dbReference>
<dbReference type="Pfam" id="PF05139">
    <property type="entry name" value="Erythro_esteras"/>
    <property type="match status" value="1"/>
</dbReference>
<evidence type="ECO:0000313" key="2">
    <source>
        <dbReference type="EMBL" id="RCG30641.1"/>
    </source>
</evidence>
<dbReference type="GO" id="GO:0046677">
    <property type="term" value="P:response to antibiotic"/>
    <property type="evidence" value="ECO:0007669"/>
    <property type="project" value="InterPro"/>
</dbReference>
<dbReference type="Gene3D" id="1.20.1440.30">
    <property type="entry name" value="Biosynthetic Protein domain"/>
    <property type="match status" value="1"/>
</dbReference>
<gene>
    <name evidence="2" type="ORF">DQ384_15270</name>
</gene>
<dbReference type="PANTHER" id="PTHR31299">
    <property type="entry name" value="ESTERASE, PUTATIVE (AFU_ORTHOLOGUE AFUA_1G05850)-RELATED"/>
    <property type="match status" value="1"/>
</dbReference>
<dbReference type="AlphaFoldDB" id="A0A367FK64"/>
<dbReference type="Gene3D" id="3.40.1660.10">
    <property type="entry name" value="EreA-like (biosynthetic domain)"/>
    <property type="match status" value="1"/>
</dbReference>
<dbReference type="InterPro" id="IPR029057">
    <property type="entry name" value="PRTase-like"/>
</dbReference>
<evidence type="ECO:0000313" key="3">
    <source>
        <dbReference type="Proteomes" id="UP000253094"/>
    </source>
</evidence>
<dbReference type="SUPFAM" id="SSF53271">
    <property type="entry name" value="PRTase-like"/>
    <property type="match status" value="1"/>
</dbReference>
<dbReference type="SUPFAM" id="SSF159501">
    <property type="entry name" value="EreA/ChaN-like"/>
    <property type="match status" value="1"/>
</dbReference>
<protein>
    <submittedName>
        <fullName evidence="2">Erythromycin esterase</fullName>
    </submittedName>
</protein>
<comment type="caution">
    <text evidence="2">The sequence shown here is derived from an EMBL/GenBank/DDBJ whole genome shotgun (WGS) entry which is preliminary data.</text>
</comment>
<dbReference type="EMBL" id="QOIL01000007">
    <property type="protein sequence ID" value="RCG30641.1"/>
    <property type="molecule type" value="Genomic_DNA"/>
</dbReference>
<dbReference type="Gene3D" id="3.30.1310.20">
    <property type="entry name" value="PRTase-like"/>
    <property type="match status" value="1"/>
</dbReference>
<accession>A0A367FK64</accession>
<dbReference type="RefSeq" id="WP_114029436.1">
    <property type="nucleotide sequence ID" value="NZ_QOIL01000007.1"/>
</dbReference>
<dbReference type="CDD" id="cd06223">
    <property type="entry name" value="PRTases_typeI"/>
    <property type="match status" value="1"/>
</dbReference>
<reference evidence="2 3" key="1">
    <citation type="submission" date="2018-06" db="EMBL/GenBank/DDBJ databases">
        <title>Sphaerisporangium craniellae sp. nov., isolated from a marine sponge in the South China Sea.</title>
        <authorList>
            <person name="Li L."/>
        </authorList>
    </citation>
    <scope>NUCLEOTIDE SEQUENCE [LARGE SCALE GENOMIC DNA]</scope>
    <source>
        <strain evidence="2 3">CCTCC AA 208026</strain>
    </source>
</reference>
<dbReference type="Pfam" id="PF00156">
    <property type="entry name" value="Pribosyltran"/>
    <property type="match status" value="1"/>
</dbReference>
<sequence>MSERVFQDRRDAGRFLAGMLRHYRDRPGALVLGLPRGGVPVAYEIAMDLEAPLDVFLVRKLGVPGHEELAMGAIASGGVVVLNEDVVRALEIPPETIQDVAMAEARELLRREEAYREGRPPPDLTDRIVILVDDGLATGASMRAAIEAVRRHRPAEVVVAVPAAPESTCRELATIADDVICATTPSPFYAVGRSYWDFAQTTDEEVRDLLRAAAGTRTPESARPPTDVAIVRSEALPTEDGVPDDDVLFDLVGDARFVLIGEASHGTHEFYAARARMTRRLIESSGFTAVAVEGDWPDAYRVNRHVRGHGDDATAEESLRGFERFPTWMWRNAAVLDFVGWLREHNDAMAPDERSKTGFYGLDLYSLHSSIHEVIAYLERVDPEAAARARERYACFDHHTGGDGQAYGFAAAFGAGEDCERQVVEQLVDLRRHALEHARQDGLLAEDERFYAEQNARVVRAAEQYYRTMFGGRVSSWNLRDTHMVQTLDALADHIGHRQGRPAKIVVWAHNSHVGDGRATEAASRGEVTVGGLVRERHPGDCRLIGFTTYTGTVTAADDWGGPAERKRVRPGLPESIEELHHETGRKEFMIAFGVAPRAGEALRRARIERAIGVVYRPETERQSHYFRCRVSEQFDAVIHIDETRAVEPLERTPRWEAGEPEEVPETYPFAV</sequence>
<name>A0A367FK64_9ACTN</name>
<dbReference type="PANTHER" id="PTHR31299:SF0">
    <property type="entry name" value="ESTERASE, PUTATIVE (AFU_ORTHOLOGUE AFUA_1G05850)-RELATED"/>
    <property type="match status" value="1"/>
</dbReference>
<organism evidence="2 3">
    <name type="scientific">Sphaerisporangium album</name>
    <dbReference type="NCBI Taxonomy" id="509200"/>
    <lineage>
        <taxon>Bacteria</taxon>
        <taxon>Bacillati</taxon>
        <taxon>Actinomycetota</taxon>
        <taxon>Actinomycetes</taxon>
        <taxon>Streptosporangiales</taxon>
        <taxon>Streptosporangiaceae</taxon>
        <taxon>Sphaerisporangium</taxon>
    </lineage>
</organism>
<dbReference type="InterPro" id="IPR000836">
    <property type="entry name" value="PRTase_dom"/>
</dbReference>
<keyword evidence="3" id="KW-1185">Reference proteome</keyword>
<dbReference type="CDD" id="cd14728">
    <property type="entry name" value="Ere-like"/>
    <property type="match status" value="1"/>
</dbReference>
<feature type="domain" description="Phosphoribosyltransferase" evidence="1">
    <location>
        <begin position="30"/>
        <end position="171"/>
    </location>
</feature>